<dbReference type="Proteomes" id="UP000549394">
    <property type="component" value="Unassembled WGS sequence"/>
</dbReference>
<evidence type="ECO:0000259" key="5">
    <source>
        <dbReference type="PROSITE" id="PS50199"/>
    </source>
</evidence>
<proteinExistence type="predicted"/>
<evidence type="ECO:0000256" key="1">
    <source>
        <dbReference type="ARBA" id="ARBA00022723"/>
    </source>
</evidence>
<dbReference type="SMART" id="SM00547">
    <property type="entry name" value="ZnF_RBZ"/>
    <property type="match status" value="1"/>
</dbReference>
<keyword evidence="3" id="KW-0862">Zinc</keyword>
<sequence>MSSEQFYLDFSDKNAKNNVSQHEDYLEALLYEQARSKQFLVNQNNAARARLGLLRQDVQDREKEIARRRLANCSSTTTISQDALNKIYQEKRDLMLRIQLITREIDTCGHQDAQKPLYECRPPLPQTRGDSNILAGFAPNRFGGVCRPPGTPPPQHLLNRSNVLDTRTDRWGCEYCTFLNEPSARNCEQCNMPKGSKPTKQRSS</sequence>
<evidence type="ECO:0000256" key="3">
    <source>
        <dbReference type="ARBA" id="ARBA00022833"/>
    </source>
</evidence>
<keyword evidence="1" id="KW-0479">Metal-binding</keyword>
<dbReference type="PROSITE" id="PS50199">
    <property type="entry name" value="ZF_RANBP2_2"/>
    <property type="match status" value="1"/>
</dbReference>
<evidence type="ECO:0000313" key="6">
    <source>
        <dbReference type="EMBL" id="CAD5117244.1"/>
    </source>
</evidence>
<dbReference type="Gene3D" id="4.10.1060.10">
    <property type="entry name" value="Zinc finger, RanBP2-type"/>
    <property type="match status" value="1"/>
</dbReference>
<dbReference type="EMBL" id="CAJFCJ010000007">
    <property type="protein sequence ID" value="CAD5117244.1"/>
    <property type="molecule type" value="Genomic_DNA"/>
</dbReference>
<keyword evidence="2 4" id="KW-0863">Zinc-finger</keyword>
<dbReference type="PANTHER" id="PTHR46253">
    <property type="entry name" value="TGF-BETA-ACTIVATED KINASE 1 AND MAP3K7-BINDING PROTEIN TAB"/>
    <property type="match status" value="1"/>
</dbReference>
<feature type="domain" description="RanBP2-type" evidence="5">
    <location>
        <begin position="167"/>
        <end position="196"/>
    </location>
</feature>
<dbReference type="InterPro" id="IPR001876">
    <property type="entry name" value="Znf_RanBP2"/>
</dbReference>
<evidence type="ECO:0000256" key="2">
    <source>
        <dbReference type="ARBA" id="ARBA00022771"/>
    </source>
</evidence>
<dbReference type="AlphaFoldDB" id="A0A7I8VLS1"/>
<dbReference type="SUPFAM" id="SSF90209">
    <property type="entry name" value="Ran binding protein zinc finger-like"/>
    <property type="match status" value="1"/>
</dbReference>
<dbReference type="OrthoDB" id="6288762at2759"/>
<organism evidence="6 7">
    <name type="scientific">Dimorphilus gyrociliatus</name>
    <dbReference type="NCBI Taxonomy" id="2664684"/>
    <lineage>
        <taxon>Eukaryota</taxon>
        <taxon>Metazoa</taxon>
        <taxon>Spiralia</taxon>
        <taxon>Lophotrochozoa</taxon>
        <taxon>Annelida</taxon>
        <taxon>Polychaeta</taxon>
        <taxon>Polychaeta incertae sedis</taxon>
        <taxon>Dinophilidae</taxon>
        <taxon>Dimorphilus</taxon>
    </lineage>
</organism>
<accession>A0A7I8VLS1</accession>
<dbReference type="GO" id="GO:0008270">
    <property type="term" value="F:zinc ion binding"/>
    <property type="evidence" value="ECO:0007669"/>
    <property type="project" value="UniProtKB-KW"/>
</dbReference>
<gene>
    <name evidence="6" type="ORF">DGYR_LOCUS5791</name>
</gene>
<protein>
    <recommendedName>
        <fullName evidence="5">RanBP2-type domain-containing protein</fullName>
    </recommendedName>
</protein>
<dbReference type="PANTHER" id="PTHR46253:SF1">
    <property type="entry name" value="TAB2"/>
    <property type="match status" value="1"/>
</dbReference>
<dbReference type="InterPro" id="IPR036443">
    <property type="entry name" value="Znf_RanBP2_sf"/>
</dbReference>
<name>A0A7I8VLS1_9ANNE</name>
<reference evidence="6 7" key="1">
    <citation type="submission" date="2020-08" db="EMBL/GenBank/DDBJ databases">
        <authorList>
            <person name="Hejnol A."/>
        </authorList>
    </citation>
    <scope>NUCLEOTIDE SEQUENCE [LARGE SCALE GENOMIC DNA]</scope>
</reference>
<keyword evidence="7" id="KW-1185">Reference proteome</keyword>
<evidence type="ECO:0000256" key="4">
    <source>
        <dbReference type="PROSITE-ProRule" id="PRU00322"/>
    </source>
</evidence>
<evidence type="ECO:0000313" key="7">
    <source>
        <dbReference type="Proteomes" id="UP000549394"/>
    </source>
</evidence>
<dbReference type="PROSITE" id="PS01358">
    <property type="entry name" value="ZF_RANBP2_1"/>
    <property type="match status" value="1"/>
</dbReference>
<comment type="caution">
    <text evidence="6">The sequence shown here is derived from an EMBL/GenBank/DDBJ whole genome shotgun (WGS) entry which is preliminary data.</text>
</comment>